<dbReference type="Proteomes" id="UP000603227">
    <property type="component" value="Unassembled WGS sequence"/>
</dbReference>
<gene>
    <name evidence="3" type="ORF">GCM10017771_84230</name>
</gene>
<accession>A0A919DNP9</accession>
<sequence length="259" mass="27415">MSDRETSARKGARRSALRRLVAGTALAVTSAVTSTAAMVAVTLPMNAQGDERAGKGTLAVADPGSTGTGQSPLSDDEIDRARAIALVTDRPLRTMSEDVRGQDGDPQFLTAAVPESADAGADERLVTLLFYDYGDDRTVKKTVDLTSGRVVETGSASGVQPPPAGPEAREALKVLLGSPVGDGVRQDFRAATGVPLLDDRKLRVQGLTYDTPPRHAEELADCAGAHRCVRLFTRVAGGPWIDTRQFVIDLSDRTAHRLP</sequence>
<dbReference type="RefSeq" id="WP_229914394.1">
    <property type="nucleotide sequence ID" value="NZ_BNAT01000051.1"/>
</dbReference>
<keyword evidence="2" id="KW-0732">Signal</keyword>
<reference evidence="3" key="1">
    <citation type="journal article" date="2014" name="Int. J. Syst. Evol. Microbiol.">
        <title>Complete genome sequence of Corynebacterium casei LMG S-19264T (=DSM 44701T), isolated from a smear-ripened cheese.</title>
        <authorList>
            <consortium name="US DOE Joint Genome Institute (JGI-PGF)"/>
            <person name="Walter F."/>
            <person name="Albersmeier A."/>
            <person name="Kalinowski J."/>
            <person name="Ruckert C."/>
        </authorList>
    </citation>
    <scope>NUCLEOTIDE SEQUENCE</scope>
    <source>
        <strain evidence="3">CGMCC 4.7403</strain>
    </source>
</reference>
<evidence type="ECO:0008006" key="5">
    <source>
        <dbReference type="Google" id="ProtNLM"/>
    </source>
</evidence>
<feature type="signal peptide" evidence="2">
    <location>
        <begin position="1"/>
        <end position="27"/>
    </location>
</feature>
<dbReference type="EMBL" id="BNAT01000051">
    <property type="protein sequence ID" value="GHE60973.1"/>
    <property type="molecule type" value="Genomic_DNA"/>
</dbReference>
<proteinExistence type="predicted"/>
<evidence type="ECO:0000313" key="4">
    <source>
        <dbReference type="Proteomes" id="UP000603227"/>
    </source>
</evidence>
<feature type="chain" id="PRO_5039038717" description="Tat pathway signal sequence domain protein" evidence="2">
    <location>
        <begin position="28"/>
        <end position="259"/>
    </location>
</feature>
<keyword evidence="4" id="KW-1185">Reference proteome</keyword>
<evidence type="ECO:0000256" key="1">
    <source>
        <dbReference type="SAM" id="MobiDB-lite"/>
    </source>
</evidence>
<name>A0A919DNP9_9ACTN</name>
<evidence type="ECO:0000313" key="3">
    <source>
        <dbReference type="EMBL" id="GHE60973.1"/>
    </source>
</evidence>
<protein>
    <recommendedName>
        <fullName evidence="5">Tat pathway signal sequence domain protein</fullName>
    </recommendedName>
</protein>
<comment type="caution">
    <text evidence="3">The sequence shown here is derived from an EMBL/GenBank/DDBJ whole genome shotgun (WGS) entry which is preliminary data.</text>
</comment>
<organism evidence="3 4">
    <name type="scientific">Streptomyces capitiformicae</name>
    <dbReference type="NCBI Taxonomy" id="2014920"/>
    <lineage>
        <taxon>Bacteria</taxon>
        <taxon>Bacillati</taxon>
        <taxon>Actinomycetota</taxon>
        <taxon>Actinomycetes</taxon>
        <taxon>Kitasatosporales</taxon>
        <taxon>Streptomycetaceae</taxon>
        <taxon>Streptomyces</taxon>
    </lineage>
</organism>
<reference evidence="3" key="2">
    <citation type="submission" date="2020-09" db="EMBL/GenBank/DDBJ databases">
        <authorList>
            <person name="Sun Q."/>
            <person name="Zhou Y."/>
        </authorList>
    </citation>
    <scope>NUCLEOTIDE SEQUENCE</scope>
    <source>
        <strain evidence="3">CGMCC 4.7403</strain>
    </source>
</reference>
<evidence type="ECO:0000256" key="2">
    <source>
        <dbReference type="SAM" id="SignalP"/>
    </source>
</evidence>
<feature type="region of interest" description="Disordered" evidence="1">
    <location>
        <begin position="55"/>
        <end position="76"/>
    </location>
</feature>
<dbReference type="AlphaFoldDB" id="A0A919DNP9"/>